<evidence type="ECO:0000313" key="3">
    <source>
        <dbReference type="EMBL" id="SNC74848.1"/>
    </source>
</evidence>
<dbReference type="RefSeq" id="WP_088843927.1">
    <property type="nucleotide sequence ID" value="NZ_FYEW01000002.1"/>
</dbReference>
<sequence>MKKILMIAAAFAFSTAAFAQGDTKTVAKDQTTGAKTTVTTRDNGTMKVESQTGRTEAGEKIHNTKEDAKYAGEKTGSAVKRGAQKTGHVVKKGANKTGHAVKKGAKAVKNKAEDVVD</sequence>
<dbReference type="AlphaFoldDB" id="A0A212U992"/>
<evidence type="ECO:0000313" key="4">
    <source>
        <dbReference type="Proteomes" id="UP000198131"/>
    </source>
</evidence>
<feature type="region of interest" description="Disordered" evidence="1">
    <location>
        <begin position="41"/>
        <end position="117"/>
    </location>
</feature>
<feature type="compositionally biased region" description="Basic and acidic residues" evidence="1">
    <location>
        <begin position="56"/>
        <end position="72"/>
    </location>
</feature>
<dbReference type="Proteomes" id="UP000198131">
    <property type="component" value="Unassembled WGS sequence"/>
</dbReference>
<dbReference type="EMBL" id="FYEW01000002">
    <property type="protein sequence ID" value="SNC74848.1"/>
    <property type="molecule type" value="Genomic_DNA"/>
</dbReference>
<proteinExistence type="predicted"/>
<name>A0A212U992_9BACT</name>
<feature type="chain" id="PRO_5011990415" evidence="2">
    <location>
        <begin position="20"/>
        <end position="117"/>
    </location>
</feature>
<feature type="signal peptide" evidence="2">
    <location>
        <begin position="1"/>
        <end position="19"/>
    </location>
</feature>
<protein>
    <submittedName>
        <fullName evidence="3">Uncharacterized protein</fullName>
    </submittedName>
</protein>
<keyword evidence="2" id="KW-0732">Signal</keyword>
<accession>A0A212U992</accession>
<feature type="compositionally biased region" description="Polar residues" evidence="1">
    <location>
        <begin position="41"/>
        <end position="54"/>
    </location>
</feature>
<evidence type="ECO:0000256" key="1">
    <source>
        <dbReference type="SAM" id="MobiDB-lite"/>
    </source>
</evidence>
<dbReference type="Gene3D" id="1.10.287.700">
    <property type="entry name" value="Helix hairpin bin"/>
    <property type="match status" value="1"/>
</dbReference>
<evidence type="ECO:0000256" key="2">
    <source>
        <dbReference type="SAM" id="SignalP"/>
    </source>
</evidence>
<keyword evidence="4" id="KW-1185">Reference proteome</keyword>
<organism evidence="3 4">
    <name type="scientific">Hymenobacter gelipurpurascens</name>
    <dbReference type="NCBI Taxonomy" id="89968"/>
    <lineage>
        <taxon>Bacteria</taxon>
        <taxon>Pseudomonadati</taxon>
        <taxon>Bacteroidota</taxon>
        <taxon>Cytophagia</taxon>
        <taxon>Cytophagales</taxon>
        <taxon>Hymenobacteraceae</taxon>
        <taxon>Hymenobacter</taxon>
    </lineage>
</organism>
<feature type="compositionally biased region" description="Basic residues" evidence="1">
    <location>
        <begin position="88"/>
        <end position="109"/>
    </location>
</feature>
<reference evidence="4" key="1">
    <citation type="submission" date="2017-06" db="EMBL/GenBank/DDBJ databases">
        <authorList>
            <person name="Varghese N."/>
            <person name="Submissions S."/>
        </authorList>
    </citation>
    <scope>NUCLEOTIDE SEQUENCE [LARGE SCALE GENOMIC DNA]</scope>
    <source>
        <strain evidence="4">DSM 11116</strain>
    </source>
</reference>
<dbReference type="OrthoDB" id="886576at2"/>
<gene>
    <name evidence="3" type="ORF">SAMN06265337_2577</name>
</gene>